<sequence length="44" mass="5381">MYTQKIEKVRIVIRQLNLERLPHHLKHKPQRNLNIVAFLMAARY</sequence>
<gene>
    <name evidence="1" type="ORF">MTBBW1_190003</name>
</gene>
<accession>A0A1W1HAW0</accession>
<name>A0A1W1HAW0_9BACT</name>
<dbReference type="AlphaFoldDB" id="A0A1W1HAW0"/>
<dbReference type="EMBL" id="FWEV01000101">
    <property type="protein sequence ID" value="SLM29631.1"/>
    <property type="molecule type" value="Genomic_DNA"/>
</dbReference>
<keyword evidence="2" id="KW-1185">Reference proteome</keyword>
<protein>
    <submittedName>
        <fullName evidence="1">Uncharacterized protein</fullName>
    </submittedName>
</protein>
<evidence type="ECO:0000313" key="2">
    <source>
        <dbReference type="Proteomes" id="UP000191931"/>
    </source>
</evidence>
<evidence type="ECO:0000313" key="1">
    <source>
        <dbReference type="EMBL" id="SLM29631.1"/>
    </source>
</evidence>
<dbReference type="Proteomes" id="UP000191931">
    <property type="component" value="Unassembled WGS sequence"/>
</dbReference>
<dbReference type="STRING" id="1246637.MTBBW1_190003"/>
<organism evidence="1 2">
    <name type="scientific">Desulfamplus magnetovallimortis</name>
    <dbReference type="NCBI Taxonomy" id="1246637"/>
    <lineage>
        <taxon>Bacteria</taxon>
        <taxon>Pseudomonadati</taxon>
        <taxon>Thermodesulfobacteriota</taxon>
        <taxon>Desulfobacteria</taxon>
        <taxon>Desulfobacterales</taxon>
        <taxon>Desulfobacteraceae</taxon>
        <taxon>Desulfamplus</taxon>
    </lineage>
</organism>
<proteinExistence type="predicted"/>
<reference evidence="1 2" key="1">
    <citation type="submission" date="2017-03" db="EMBL/GenBank/DDBJ databases">
        <authorList>
            <person name="Afonso C.L."/>
            <person name="Miller P.J."/>
            <person name="Scott M.A."/>
            <person name="Spackman E."/>
            <person name="Goraichik I."/>
            <person name="Dimitrov K.M."/>
            <person name="Suarez D.L."/>
            <person name="Swayne D.E."/>
        </authorList>
    </citation>
    <scope>NUCLEOTIDE SEQUENCE [LARGE SCALE GENOMIC DNA]</scope>
    <source>
        <strain evidence="1">PRJEB14757</strain>
    </source>
</reference>